<dbReference type="Gene3D" id="3.40.50.2300">
    <property type="match status" value="1"/>
</dbReference>
<dbReference type="CDD" id="cd06170">
    <property type="entry name" value="LuxR_C_like"/>
    <property type="match status" value="1"/>
</dbReference>
<organism evidence="5 6">
    <name type="scientific">Burkholderia orbicola</name>
    <dbReference type="NCBI Taxonomy" id="2978683"/>
    <lineage>
        <taxon>Bacteria</taxon>
        <taxon>Pseudomonadati</taxon>
        <taxon>Pseudomonadota</taxon>
        <taxon>Betaproteobacteria</taxon>
        <taxon>Burkholderiales</taxon>
        <taxon>Burkholderiaceae</taxon>
        <taxon>Burkholderia</taxon>
        <taxon>Burkholderia cepacia complex</taxon>
    </lineage>
</organism>
<dbReference type="InterPro" id="IPR036388">
    <property type="entry name" value="WH-like_DNA-bd_sf"/>
</dbReference>
<dbReference type="Pfam" id="PF00072">
    <property type="entry name" value="Response_reg"/>
    <property type="match status" value="1"/>
</dbReference>
<dbReference type="InterPro" id="IPR001789">
    <property type="entry name" value="Sig_transdc_resp-reg_receiver"/>
</dbReference>
<protein>
    <submittedName>
        <fullName evidence="5">Response regulator transcription factor</fullName>
    </submittedName>
</protein>
<dbReference type="InterPro" id="IPR016032">
    <property type="entry name" value="Sig_transdc_resp-reg_C-effctor"/>
</dbReference>
<dbReference type="PROSITE" id="PS50110">
    <property type="entry name" value="RESPONSE_REGULATORY"/>
    <property type="match status" value="1"/>
</dbReference>
<dbReference type="EMBL" id="JAUJQL010000014">
    <property type="protein sequence ID" value="MDN7526368.1"/>
    <property type="molecule type" value="Genomic_DNA"/>
</dbReference>
<evidence type="ECO:0000313" key="5">
    <source>
        <dbReference type="EMBL" id="MDN7526368.1"/>
    </source>
</evidence>
<dbReference type="PROSITE" id="PS50043">
    <property type="entry name" value="HTH_LUXR_2"/>
    <property type="match status" value="1"/>
</dbReference>
<keyword evidence="1" id="KW-0238">DNA-binding</keyword>
<dbReference type="PANTHER" id="PTHR43214:SF17">
    <property type="entry name" value="TRANSCRIPTIONAL REGULATORY PROTEIN RCSB"/>
    <property type="match status" value="1"/>
</dbReference>
<dbReference type="SUPFAM" id="SSF52172">
    <property type="entry name" value="CheY-like"/>
    <property type="match status" value="1"/>
</dbReference>
<dbReference type="SUPFAM" id="SSF46894">
    <property type="entry name" value="C-terminal effector domain of the bipartite response regulators"/>
    <property type="match status" value="1"/>
</dbReference>
<dbReference type="SMART" id="SM00448">
    <property type="entry name" value="REC"/>
    <property type="match status" value="1"/>
</dbReference>
<dbReference type="RefSeq" id="WP_301771116.1">
    <property type="nucleotide sequence ID" value="NZ_JAUJQL010000014.1"/>
</dbReference>
<gene>
    <name evidence="5" type="ORF">QZM70_25850</name>
</gene>
<comment type="caution">
    <text evidence="5">The sequence shown here is derived from an EMBL/GenBank/DDBJ whole genome shotgun (WGS) entry which is preliminary data.</text>
</comment>
<evidence type="ECO:0000256" key="2">
    <source>
        <dbReference type="PROSITE-ProRule" id="PRU00169"/>
    </source>
</evidence>
<evidence type="ECO:0000313" key="6">
    <source>
        <dbReference type="Proteomes" id="UP001172217"/>
    </source>
</evidence>
<dbReference type="PRINTS" id="PR00038">
    <property type="entry name" value="HTHLUXR"/>
</dbReference>
<keyword evidence="6" id="KW-1185">Reference proteome</keyword>
<name>A0ABT8NXQ9_9BURK</name>
<dbReference type="Pfam" id="PF00196">
    <property type="entry name" value="GerE"/>
    <property type="match status" value="1"/>
</dbReference>
<proteinExistence type="predicted"/>
<feature type="domain" description="HTH luxR-type" evidence="3">
    <location>
        <begin position="153"/>
        <end position="218"/>
    </location>
</feature>
<comment type="caution">
    <text evidence="2">Lacks conserved residue(s) required for the propagation of feature annotation.</text>
</comment>
<evidence type="ECO:0000259" key="4">
    <source>
        <dbReference type="PROSITE" id="PS50110"/>
    </source>
</evidence>
<dbReference type="Gene3D" id="1.10.10.10">
    <property type="entry name" value="Winged helix-like DNA-binding domain superfamily/Winged helix DNA-binding domain"/>
    <property type="match status" value="1"/>
</dbReference>
<dbReference type="PANTHER" id="PTHR43214">
    <property type="entry name" value="TWO-COMPONENT RESPONSE REGULATOR"/>
    <property type="match status" value="1"/>
</dbReference>
<dbReference type="InterPro" id="IPR011006">
    <property type="entry name" value="CheY-like_superfamily"/>
</dbReference>
<evidence type="ECO:0000259" key="3">
    <source>
        <dbReference type="PROSITE" id="PS50043"/>
    </source>
</evidence>
<dbReference type="SMART" id="SM00421">
    <property type="entry name" value="HTH_LUXR"/>
    <property type="match status" value="1"/>
</dbReference>
<reference evidence="5" key="1">
    <citation type="submission" date="2023-07" db="EMBL/GenBank/DDBJ databases">
        <title>A collection of bacterial strains from the Burkholderia cepacia Research Laboratory and Repository.</title>
        <authorList>
            <person name="Lipuma J."/>
            <person name="Spilker T."/>
            <person name="Caverly L."/>
        </authorList>
    </citation>
    <scope>NUCLEOTIDE SEQUENCE</scope>
    <source>
        <strain evidence="5">AU45194</strain>
    </source>
</reference>
<sequence>MPLCIALLDSHELVRYALRTRIEQEPAWTVAGVFGHAGELLDALAHGAGFDLIVMNHVLDTHNGVDLVCTLRANFPTIRILVCSEYERADTIARLFRLGVNGFIGRTQSLDDHVEAVHKVATGNTYFSARIMGMDPMADAFPPQPRAPGAAPALVAHPDLTARERVVLEHCLHGLSITQIADQMGRNYKTISSQKQSAYRKLGVRNDAELIAMLSRNDGASRGSY</sequence>
<accession>A0ABT8NXQ9</accession>
<dbReference type="InterPro" id="IPR000792">
    <property type="entry name" value="Tscrpt_reg_LuxR_C"/>
</dbReference>
<dbReference type="InterPro" id="IPR039420">
    <property type="entry name" value="WalR-like"/>
</dbReference>
<evidence type="ECO:0000256" key="1">
    <source>
        <dbReference type="ARBA" id="ARBA00023125"/>
    </source>
</evidence>
<dbReference type="Proteomes" id="UP001172217">
    <property type="component" value="Unassembled WGS sequence"/>
</dbReference>
<feature type="domain" description="Response regulatory" evidence="4">
    <location>
        <begin position="4"/>
        <end position="121"/>
    </location>
</feature>